<evidence type="ECO:0000259" key="15">
    <source>
        <dbReference type="PROSITE" id="PS50112"/>
    </source>
</evidence>
<dbReference type="Gene3D" id="1.10.287.130">
    <property type="match status" value="1"/>
</dbReference>
<evidence type="ECO:0000256" key="6">
    <source>
        <dbReference type="ARBA" id="ARBA00022692"/>
    </source>
</evidence>
<dbReference type="Proteomes" id="UP000028725">
    <property type="component" value="Unassembled WGS sequence"/>
</dbReference>
<dbReference type="PROSITE" id="PS50113">
    <property type="entry name" value="PAC"/>
    <property type="match status" value="2"/>
</dbReference>
<dbReference type="InterPro" id="IPR003594">
    <property type="entry name" value="HATPase_dom"/>
</dbReference>
<keyword evidence="9" id="KW-0067">ATP-binding</keyword>
<dbReference type="InterPro" id="IPR036097">
    <property type="entry name" value="HisK_dim/P_sf"/>
</dbReference>
<dbReference type="SUPFAM" id="SSF55785">
    <property type="entry name" value="PYP-like sensor domain (PAS domain)"/>
    <property type="match status" value="3"/>
</dbReference>
<dbReference type="Pfam" id="PF02518">
    <property type="entry name" value="HATPase_c"/>
    <property type="match status" value="1"/>
</dbReference>
<evidence type="ECO:0000256" key="9">
    <source>
        <dbReference type="ARBA" id="ARBA00022840"/>
    </source>
</evidence>
<keyword evidence="13" id="KW-0175">Coiled coil</keyword>
<evidence type="ECO:0000313" key="17">
    <source>
        <dbReference type="EMBL" id="KFE62400.1"/>
    </source>
</evidence>
<dbReference type="GO" id="GO:0016020">
    <property type="term" value="C:membrane"/>
    <property type="evidence" value="ECO:0007669"/>
    <property type="project" value="UniProtKB-SubCell"/>
</dbReference>
<evidence type="ECO:0000259" key="16">
    <source>
        <dbReference type="PROSITE" id="PS50113"/>
    </source>
</evidence>
<dbReference type="CDD" id="cd00130">
    <property type="entry name" value="PAS"/>
    <property type="match status" value="3"/>
</dbReference>
<evidence type="ECO:0000313" key="18">
    <source>
        <dbReference type="Proteomes" id="UP000028725"/>
    </source>
</evidence>
<dbReference type="SMART" id="SM00387">
    <property type="entry name" value="HATPase_c"/>
    <property type="match status" value="1"/>
</dbReference>
<protein>
    <recommendedName>
        <fullName evidence="3">histidine kinase</fullName>
        <ecNumber evidence="3">2.7.13.3</ecNumber>
    </recommendedName>
</protein>
<keyword evidence="6" id="KW-0812">Transmembrane</keyword>
<dbReference type="SUPFAM" id="SSF55874">
    <property type="entry name" value="ATPase domain of HSP90 chaperone/DNA topoisomerase II/histidine kinase"/>
    <property type="match status" value="1"/>
</dbReference>
<dbReference type="GO" id="GO:0005524">
    <property type="term" value="F:ATP binding"/>
    <property type="evidence" value="ECO:0007669"/>
    <property type="project" value="UniProtKB-KW"/>
</dbReference>
<accession>A0A085W3Y7</accession>
<dbReference type="GO" id="GO:0007234">
    <property type="term" value="P:osmosensory signaling via phosphorelay pathway"/>
    <property type="evidence" value="ECO:0007669"/>
    <property type="project" value="TreeGrafter"/>
</dbReference>
<name>A0A085W3Y7_9BACT</name>
<keyword evidence="10" id="KW-1133">Transmembrane helix</keyword>
<keyword evidence="12" id="KW-0472">Membrane</keyword>
<dbReference type="GO" id="GO:0000155">
    <property type="term" value="F:phosphorelay sensor kinase activity"/>
    <property type="evidence" value="ECO:0007669"/>
    <property type="project" value="InterPro"/>
</dbReference>
<dbReference type="GO" id="GO:0000156">
    <property type="term" value="F:phosphorelay response regulator activity"/>
    <property type="evidence" value="ECO:0007669"/>
    <property type="project" value="TreeGrafter"/>
</dbReference>
<reference evidence="17 18" key="1">
    <citation type="submission" date="2014-04" db="EMBL/GenBank/DDBJ databases">
        <title>Genome assembly of Hyalangium minutum DSM 14724.</title>
        <authorList>
            <person name="Sharma G."/>
            <person name="Subramanian S."/>
        </authorList>
    </citation>
    <scope>NUCLEOTIDE SEQUENCE [LARGE SCALE GENOMIC DNA]</scope>
    <source>
        <strain evidence="17 18">DSM 14724</strain>
    </source>
</reference>
<dbReference type="InterPro" id="IPR001610">
    <property type="entry name" value="PAC"/>
</dbReference>
<dbReference type="Pfam" id="PF08447">
    <property type="entry name" value="PAS_3"/>
    <property type="match status" value="1"/>
</dbReference>
<dbReference type="SMART" id="SM00086">
    <property type="entry name" value="PAC"/>
    <property type="match status" value="3"/>
</dbReference>
<evidence type="ECO:0000256" key="2">
    <source>
        <dbReference type="ARBA" id="ARBA00004141"/>
    </source>
</evidence>
<dbReference type="InterPro" id="IPR004358">
    <property type="entry name" value="Sig_transdc_His_kin-like_C"/>
</dbReference>
<dbReference type="PANTHER" id="PTHR42878:SF7">
    <property type="entry name" value="SENSOR HISTIDINE KINASE GLRK"/>
    <property type="match status" value="1"/>
</dbReference>
<dbReference type="GO" id="GO:0006355">
    <property type="term" value="P:regulation of DNA-templated transcription"/>
    <property type="evidence" value="ECO:0007669"/>
    <property type="project" value="InterPro"/>
</dbReference>
<sequence length="654" mass="73591">MFESLLEGAPLGIALFDTELRYLQINSRLAAMHGLSREAHLGKRLTELIPPIPARHKVVECMREVLRTEQPITGVELLYEDFCTPGRQVLTVTRFYPLRHKGRITGVYAFVEDITQRKNAERQRDELLARERFAREQAETAARELAESEARYRAILAALGEGIVVQGERGEILTVNTSAERILGLSMEQMKGLTSMDSRWRSIHEDGSPLPGEEHPAMVALRTGEPVRNVIMGVDLPDGSRVWLSVNAQPVRRSSSKPPEMVVVSFFDMTQYREALQTLYLSEQRFRSLVEATTQMVWTADAWGHKRGDSPSWRAFTGQSLEEFFSEKAWERVIHPEDLEHAKAVWREAVVRKRSFEGEERVRGHDGEYRLFHVRAVPVLAPDGSVREWIGAHTDITEARKAEEERLRLLRETQEAVQARDEFLTVAAHELRTPLTSLRLQLQLLRREARSGGEAGAQLASRCEAMERQIGRLASLISMLLDVSRLAKGQLRLELREVDLAELVDQLVEDFAGEFQRVGAVLRVRGVGTPLVGRWDPLRLEQVVVNLLSNAVRYGRGRPVELALWREGGTAVLSVKDQGIGISRADLARIFGKFERAVSERHYGGLGLGLYITRQIVDAMGGSIQVESQPGEGSTFTVQLPLGLPAYMEEGHPL</sequence>
<dbReference type="PROSITE" id="PS50112">
    <property type="entry name" value="PAS"/>
    <property type="match status" value="3"/>
</dbReference>
<keyword evidence="7" id="KW-0547">Nucleotide-binding</keyword>
<dbReference type="Pfam" id="PF00512">
    <property type="entry name" value="HisKA"/>
    <property type="match status" value="1"/>
</dbReference>
<comment type="catalytic activity">
    <reaction evidence="1">
        <text>ATP + protein L-histidine = ADP + protein N-phospho-L-histidine.</text>
        <dbReference type="EC" id="2.7.13.3"/>
    </reaction>
</comment>
<evidence type="ECO:0000256" key="13">
    <source>
        <dbReference type="SAM" id="Coils"/>
    </source>
</evidence>
<dbReference type="NCBIfam" id="TIGR00229">
    <property type="entry name" value="sensory_box"/>
    <property type="match status" value="3"/>
</dbReference>
<dbReference type="InterPro" id="IPR035965">
    <property type="entry name" value="PAS-like_dom_sf"/>
</dbReference>
<evidence type="ECO:0000256" key="7">
    <source>
        <dbReference type="ARBA" id="ARBA00022741"/>
    </source>
</evidence>
<dbReference type="Gene3D" id="3.30.565.10">
    <property type="entry name" value="Histidine kinase-like ATPase, C-terminal domain"/>
    <property type="match status" value="1"/>
</dbReference>
<dbReference type="GO" id="GO:0030295">
    <property type="term" value="F:protein kinase activator activity"/>
    <property type="evidence" value="ECO:0007669"/>
    <property type="project" value="TreeGrafter"/>
</dbReference>
<feature type="domain" description="PAC" evidence="16">
    <location>
        <begin position="228"/>
        <end position="281"/>
    </location>
</feature>
<dbReference type="SMART" id="SM00388">
    <property type="entry name" value="HisKA"/>
    <property type="match status" value="1"/>
</dbReference>
<dbReference type="Pfam" id="PF00989">
    <property type="entry name" value="PAS"/>
    <property type="match status" value="1"/>
</dbReference>
<feature type="domain" description="Histidine kinase" evidence="14">
    <location>
        <begin position="426"/>
        <end position="644"/>
    </location>
</feature>
<evidence type="ECO:0000256" key="1">
    <source>
        <dbReference type="ARBA" id="ARBA00000085"/>
    </source>
</evidence>
<dbReference type="InterPro" id="IPR013656">
    <property type="entry name" value="PAS_4"/>
</dbReference>
<feature type="domain" description="PAS" evidence="15">
    <location>
        <begin position="148"/>
        <end position="192"/>
    </location>
</feature>
<keyword evidence="4" id="KW-0597">Phosphoprotein</keyword>
<dbReference type="SMART" id="SM00091">
    <property type="entry name" value="PAS"/>
    <property type="match status" value="3"/>
</dbReference>
<dbReference type="FunFam" id="3.30.565.10:FF:000006">
    <property type="entry name" value="Sensor histidine kinase WalK"/>
    <property type="match status" value="1"/>
</dbReference>
<dbReference type="RefSeq" id="WP_052420581.1">
    <property type="nucleotide sequence ID" value="NZ_JMCB01000022.1"/>
</dbReference>
<dbReference type="PRINTS" id="PR00344">
    <property type="entry name" value="BCTRLSENSOR"/>
</dbReference>
<dbReference type="InterPro" id="IPR036890">
    <property type="entry name" value="HATPase_C_sf"/>
</dbReference>
<evidence type="ECO:0000256" key="4">
    <source>
        <dbReference type="ARBA" id="ARBA00022553"/>
    </source>
</evidence>
<evidence type="ECO:0000256" key="12">
    <source>
        <dbReference type="ARBA" id="ARBA00023136"/>
    </source>
</evidence>
<dbReference type="FunFam" id="3.30.450.20:FF:000099">
    <property type="entry name" value="Sensory box sensor histidine kinase"/>
    <property type="match status" value="1"/>
</dbReference>
<organism evidence="17 18">
    <name type="scientific">Hyalangium minutum</name>
    <dbReference type="NCBI Taxonomy" id="394096"/>
    <lineage>
        <taxon>Bacteria</taxon>
        <taxon>Pseudomonadati</taxon>
        <taxon>Myxococcota</taxon>
        <taxon>Myxococcia</taxon>
        <taxon>Myxococcales</taxon>
        <taxon>Cystobacterineae</taxon>
        <taxon>Archangiaceae</taxon>
        <taxon>Hyalangium</taxon>
    </lineage>
</organism>
<comment type="subcellular location">
    <subcellularLocation>
        <location evidence="2">Membrane</location>
        <topology evidence="2">Multi-pass membrane protein</topology>
    </subcellularLocation>
</comment>
<evidence type="ECO:0000256" key="8">
    <source>
        <dbReference type="ARBA" id="ARBA00022777"/>
    </source>
</evidence>
<keyword evidence="18" id="KW-1185">Reference proteome</keyword>
<dbReference type="Gene3D" id="3.30.450.20">
    <property type="entry name" value="PAS domain"/>
    <property type="match status" value="3"/>
</dbReference>
<feature type="domain" description="PAS" evidence="15">
    <location>
        <begin position="282"/>
        <end position="353"/>
    </location>
</feature>
<dbReference type="InterPro" id="IPR003661">
    <property type="entry name" value="HisK_dim/P_dom"/>
</dbReference>
<dbReference type="AlphaFoldDB" id="A0A085W3Y7"/>
<dbReference type="InterPro" id="IPR013767">
    <property type="entry name" value="PAS_fold"/>
</dbReference>
<dbReference type="InterPro" id="IPR005467">
    <property type="entry name" value="His_kinase_dom"/>
</dbReference>
<dbReference type="InterPro" id="IPR000700">
    <property type="entry name" value="PAS-assoc_C"/>
</dbReference>
<keyword evidence="11" id="KW-0902">Two-component regulatory system</keyword>
<evidence type="ECO:0000256" key="3">
    <source>
        <dbReference type="ARBA" id="ARBA00012438"/>
    </source>
</evidence>
<dbReference type="PROSITE" id="PS50109">
    <property type="entry name" value="HIS_KIN"/>
    <property type="match status" value="1"/>
</dbReference>
<keyword evidence="8 17" id="KW-0418">Kinase</keyword>
<dbReference type="Pfam" id="PF08448">
    <property type="entry name" value="PAS_4"/>
    <property type="match status" value="1"/>
</dbReference>
<evidence type="ECO:0000259" key="14">
    <source>
        <dbReference type="PROSITE" id="PS50109"/>
    </source>
</evidence>
<comment type="caution">
    <text evidence="17">The sequence shown here is derived from an EMBL/GenBank/DDBJ whole genome shotgun (WGS) entry which is preliminary data.</text>
</comment>
<feature type="domain" description="PAC" evidence="16">
    <location>
        <begin position="356"/>
        <end position="408"/>
    </location>
</feature>
<dbReference type="InterPro" id="IPR000014">
    <property type="entry name" value="PAS"/>
</dbReference>
<feature type="domain" description="PAS" evidence="15">
    <location>
        <begin position="1"/>
        <end position="51"/>
    </location>
</feature>
<evidence type="ECO:0000256" key="10">
    <source>
        <dbReference type="ARBA" id="ARBA00022989"/>
    </source>
</evidence>
<dbReference type="CDD" id="cd00082">
    <property type="entry name" value="HisKA"/>
    <property type="match status" value="1"/>
</dbReference>
<evidence type="ECO:0000256" key="5">
    <source>
        <dbReference type="ARBA" id="ARBA00022679"/>
    </source>
</evidence>
<dbReference type="EC" id="2.7.13.3" evidence="3"/>
<dbReference type="InterPro" id="IPR013655">
    <property type="entry name" value="PAS_fold_3"/>
</dbReference>
<feature type="coiled-coil region" evidence="13">
    <location>
        <begin position="117"/>
        <end position="151"/>
    </location>
</feature>
<dbReference type="STRING" id="394096.DB31_4110"/>
<proteinExistence type="predicted"/>
<dbReference type="EMBL" id="JMCB01000022">
    <property type="protein sequence ID" value="KFE62400.1"/>
    <property type="molecule type" value="Genomic_DNA"/>
</dbReference>
<gene>
    <name evidence="17" type="ORF">DB31_4110</name>
</gene>
<dbReference type="PANTHER" id="PTHR42878">
    <property type="entry name" value="TWO-COMPONENT HISTIDINE KINASE"/>
    <property type="match status" value="1"/>
</dbReference>
<dbReference type="SUPFAM" id="SSF47384">
    <property type="entry name" value="Homodimeric domain of signal transducing histidine kinase"/>
    <property type="match status" value="1"/>
</dbReference>
<evidence type="ECO:0000256" key="11">
    <source>
        <dbReference type="ARBA" id="ARBA00023012"/>
    </source>
</evidence>
<keyword evidence="5" id="KW-0808">Transferase</keyword>
<dbReference type="InterPro" id="IPR050351">
    <property type="entry name" value="BphY/WalK/GraS-like"/>
</dbReference>